<reference evidence="7" key="1">
    <citation type="journal article" date="2021" name="Nat. Commun.">
        <title>Genomic analyses provide insights into spinach domestication and the genetic basis of agronomic traits.</title>
        <authorList>
            <person name="Cai X."/>
            <person name="Sun X."/>
            <person name="Xu C."/>
            <person name="Sun H."/>
            <person name="Wang X."/>
            <person name="Ge C."/>
            <person name="Zhang Z."/>
            <person name="Wang Q."/>
            <person name="Fei Z."/>
            <person name="Jiao C."/>
            <person name="Wang Q."/>
        </authorList>
    </citation>
    <scope>NUCLEOTIDE SEQUENCE [LARGE SCALE GENOMIC DNA]</scope>
    <source>
        <strain evidence="7">cv. Varoflay</strain>
    </source>
</reference>
<evidence type="ECO:0000256" key="1">
    <source>
        <dbReference type="ARBA" id="ARBA00004613"/>
    </source>
</evidence>
<dbReference type="KEGG" id="soe:110778025"/>
<dbReference type="PANTHER" id="PTHR13234">
    <property type="entry name" value="GAMMA-INTERFERON INDUCIBLE LYSOSOMAL THIOL REDUCTASE GILT"/>
    <property type="match status" value="1"/>
</dbReference>
<keyword evidence="7" id="KW-1185">Reference proteome</keyword>
<dbReference type="GO" id="GO:0016671">
    <property type="term" value="F:oxidoreductase activity, acting on a sulfur group of donors, disulfide as acceptor"/>
    <property type="evidence" value="ECO:0007669"/>
    <property type="project" value="InterPro"/>
</dbReference>
<dbReference type="OrthoDB" id="958254at2759"/>
<feature type="chain" id="PRO_5040449207" evidence="6">
    <location>
        <begin position="24"/>
        <end position="244"/>
    </location>
</feature>
<gene>
    <name evidence="8" type="primary">LOC110778025</name>
</gene>
<dbReference type="InterPro" id="IPR004911">
    <property type="entry name" value="Interferon-induced_GILT"/>
</dbReference>
<evidence type="ECO:0000256" key="3">
    <source>
        <dbReference type="ARBA" id="ARBA00022525"/>
    </source>
</evidence>
<protein>
    <submittedName>
        <fullName evidence="8">Gamma-interferon-responsive lysosomal thiol protein-like</fullName>
    </submittedName>
</protein>
<comment type="subcellular location">
    <subcellularLocation>
        <location evidence="1">Secreted</location>
    </subcellularLocation>
</comment>
<dbReference type="Proteomes" id="UP000813463">
    <property type="component" value="Chromosome 6"/>
</dbReference>
<proteinExistence type="inferred from homology"/>
<keyword evidence="4 6" id="KW-0732">Signal</keyword>
<reference evidence="8" key="2">
    <citation type="submission" date="2025-08" db="UniProtKB">
        <authorList>
            <consortium name="RefSeq"/>
        </authorList>
    </citation>
    <scope>IDENTIFICATION</scope>
    <source>
        <tissue evidence="8">Leaf</tissue>
    </source>
</reference>
<dbReference type="Pfam" id="PF03227">
    <property type="entry name" value="GILT"/>
    <property type="match status" value="1"/>
</dbReference>
<dbReference type="GO" id="GO:0016491">
    <property type="term" value="F:oxidoreductase activity"/>
    <property type="evidence" value="ECO:0000318"/>
    <property type="project" value="GO_Central"/>
</dbReference>
<evidence type="ECO:0000313" key="7">
    <source>
        <dbReference type="Proteomes" id="UP000813463"/>
    </source>
</evidence>
<dbReference type="AlphaFoldDB" id="A0A9R0HWE2"/>
<evidence type="ECO:0000256" key="6">
    <source>
        <dbReference type="SAM" id="SignalP"/>
    </source>
</evidence>
<accession>A0A9R0HWE2</accession>
<dbReference type="GeneID" id="110778025"/>
<dbReference type="RefSeq" id="XP_021838276.1">
    <property type="nucleotide sequence ID" value="XM_021982584.2"/>
</dbReference>
<dbReference type="GO" id="GO:0005576">
    <property type="term" value="C:extracellular region"/>
    <property type="evidence" value="ECO:0007669"/>
    <property type="project" value="UniProtKB-SubCell"/>
</dbReference>
<evidence type="ECO:0000256" key="4">
    <source>
        <dbReference type="ARBA" id="ARBA00022729"/>
    </source>
</evidence>
<evidence type="ECO:0000256" key="2">
    <source>
        <dbReference type="ARBA" id="ARBA00005679"/>
    </source>
</evidence>
<evidence type="ECO:0000313" key="8">
    <source>
        <dbReference type="RefSeq" id="XP_021838276.1"/>
    </source>
</evidence>
<feature type="signal peptide" evidence="6">
    <location>
        <begin position="1"/>
        <end position="23"/>
    </location>
</feature>
<keyword evidence="5" id="KW-0325">Glycoprotein</keyword>
<dbReference type="PANTHER" id="PTHR13234:SF8">
    <property type="entry name" value="GAMMA-INTERFERON-INDUCIBLE LYSOSOMAL THIOL REDUCTASE"/>
    <property type="match status" value="1"/>
</dbReference>
<name>A0A9R0HWE2_SPIOL</name>
<comment type="similarity">
    <text evidence="2">Belongs to the GILT family.</text>
</comment>
<evidence type="ECO:0000256" key="5">
    <source>
        <dbReference type="ARBA" id="ARBA00023180"/>
    </source>
</evidence>
<keyword evidence="3" id="KW-0964">Secreted</keyword>
<organism evidence="7 8">
    <name type="scientific">Spinacia oleracea</name>
    <name type="common">Spinach</name>
    <dbReference type="NCBI Taxonomy" id="3562"/>
    <lineage>
        <taxon>Eukaryota</taxon>
        <taxon>Viridiplantae</taxon>
        <taxon>Streptophyta</taxon>
        <taxon>Embryophyta</taxon>
        <taxon>Tracheophyta</taxon>
        <taxon>Spermatophyta</taxon>
        <taxon>Magnoliopsida</taxon>
        <taxon>eudicotyledons</taxon>
        <taxon>Gunneridae</taxon>
        <taxon>Pentapetalae</taxon>
        <taxon>Caryophyllales</taxon>
        <taxon>Chenopodiaceae</taxon>
        <taxon>Chenopodioideae</taxon>
        <taxon>Anserineae</taxon>
        <taxon>Spinacia</taxon>
    </lineage>
</organism>
<sequence>MASTLRQCFFLFAFLTMIQVCLGSSNPAEKVTLDLYYESLCPFSIKFIITELPLIFQNGIIDIVDLRLFPWGNAELSSHTSFTCQHGPHECLLNTVEACAIDMWPDLEDHFLFIGCVESQVFKGKYKEWGACFKEFGLDPKHVTSCYKGEDGKKLELKYANLTSALKPPHDFVPWVVVAGKPLFDDYENFISYICKAYKGPLPSACKKASFASIPRNKTKASFASVSRKKTNHVLPASEPAVPF</sequence>